<feature type="binding site" evidence="7">
    <location>
        <begin position="152"/>
        <end position="153"/>
    </location>
    <ligand>
        <name>UDP-N-acetyl-alpha-D-muramoyl-L-alanyl-D-glutamate</name>
        <dbReference type="ChEBI" id="CHEBI:83900"/>
    </ligand>
</feature>
<dbReference type="OrthoDB" id="9800958at2"/>
<dbReference type="GO" id="GO:0008360">
    <property type="term" value="P:regulation of cell shape"/>
    <property type="evidence" value="ECO:0007669"/>
    <property type="project" value="UniProtKB-KW"/>
</dbReference>
<dbReference type="GO" id="GO:0009252">
    <property type="term" value="P:peptidoglycan biosynthetic process"/>
    <property type="evidence" value="ECO:0007669"/>
    <property type="project" value="UniProtKB-UniRule"/>
</dbReference>
<dbReference type="KEGG" id="phr:C6569_00515"/>
<dbReference type="GO" id="GO:0000287">
    <property type="term" value="F:magnesium ion binding"/>
    <property type="evidence" value="ECO:0007669"/>
    <property type="project" value="UniProtKB-UniRule"/>
</dbReference>
<feature type="binding site" evidence="7">
    <location>
        <position position="461"/>
    </location>
    <ligand>
        <name>meso-2,6-diaminopimelate</name>
        <dbReference type="ChEBI" id="CHEBI:57791"/>
    </ligand>
</feature>
<dbReference type="AlphaFoldDB" id="A0A2S0N6W9"/>
<comment type="function">
    <text evidence="7">Catalyzes the addition of meso-diaminopimelic acid to the nucleotide precursor UDP-N-acetylmuramoyl-L-alanyl-D-glutamate (UMAG) in the biosynthesis of bacterial cell-wall peptidoglycan.</text>
</comment>
<evidence type="ECO:0000256" key="6">
    <source>
        <dbReference type="ARBA" id="ARBA00023316"/>
    </source>
</evidence>
<dbReference type="UniPathway" id="UPA00219"/>
<feature type="binding site" evidence="7">
    <location>
        <position position="179"/>
    </location>
    <ligand>
        <name>UDP-N-acetyl-alpha-D-muramoyl-L-alanyl-D-glutamate</name>
        <dbReference type="ChEBI" id="CHEBI:83900"/>
    </ligand>
</feature>
<dbReference type="SUPFAM" id="SSF53244">
    <property type="entry name" value="MurD-like peptide ligases, peptide-binding domain"/>
    <property type="match status" value="1"/>
</dbReference>
<feature type="binding site" evidence="7">
    <location>
        <position position="185"/>
    </location>
    <ligand>
        <name>UDP-N-acetyl-alpha-D-muramoyl-L-alanyl-D-glutamate</name>
        <dbReference type="ChEBI" id="CHEBI:83900"/>
    </ligand>
</feature>
<comment type="PTM">
    <text evidence="7">Carboxylation is probably crucial for Mg(2+) binding and, consequently, for the gamma-phosphate positioning of ATP.</text>
</comment>
<dbReference type="NCBIfam" id="NF001126">
    <property type="entry name" value="PRK00139.1-4"/>
    <property type="match status" value="1"/>
</dbReference>
<dbReference type="InterPro" id="IPR004101">
    <property type="entry name" value="Mur_ligase_C"/>
</dbReference>
<comment type="subcellular location">
    <subcellularLocation>
        <location evidence="7 8">Cytoplasm</location>
    </subcellularLocation>
</comment>
<dbReference type="InterPro" id="IPR005761">
    <property type="entry name" value="UDP-N-AcMur-Glu-dNH2Pim_ligase"/>
</dbReference>
<dbReference type="GO" id="GO:0008765">
    <property type="term" value="F:UDP-N-acetylmuramoylalanyl-D-glutamate-2,6-diaminopimelate ligase activity"/>
    <property type="evidence" value="ECO:0007669"/>
    <property type="project" value="UniProtKB-UniRule"/>
</dbReference>
<feature type="modified residue" description="N6-carboxylysine" evidence="7">
    <location>
        <position position="219"/>
    </location>
</feature>
<keyword evidence="6 7" id="KW-0961">Cell wall biogenesis/degradation</keyword>
<comment type="caution">
    <text evidence="7">Lacks conserved residue(s) required for the propagation of feature annotation.</text>
</comment>
<dbReference type="PANTHER" id="PTHR23135">
    <property type="entry name" value="MUR LIGASE FAMILY MEMBER"/>
    <property type="match status" value="1"/>
</dbReference>
<feature type="domain" description="Mur ligase N-terminal catalytic" evidence="9">
    <location>
        <begin position="23"/>
        <end position="71"/>
    </location>
</feature>
<keyword evidence="13" id="KW-1185">Reference proteome</keyword>
<feature type="binding site" evidence="7">
    <location>
        <position position="385"/>
    </location>
    <ligand>
        <name>meso-2,6-diaminopimelate</name>
        <dbReference type="ChEBI" id="CHEBI:57791"/>
    </ligand>
</feature>
<dbReference type="EMBL" id="CP027668">
    <property type="protein sequence ID" value="AVO43683.1"/>
    <property type="molecule type" value="Genomic_DNA"/>
</dbReference>
<dbReference type="GO" id="GO:0071555">
    <property type="term" value="P:cell wall organization"/>
    <property type="evidence" value="ECO:0007669"/>
    <property type="project" value="UniProtKB-KW"/>
</dbReference>
<dbReference type="Gene3D" id="3.40.1190.10">
    <property type="entry name" value="Mur-like, catalytic domain"/>
    <property type="match status" value="1"/>
</dbReference>
<feature type="binding site" evidence="7">
    <location>
        <position position="30"/>
    </location>
    <ligand>
        <name>UDP-N-acetyl-alpha-D-muramoyl-L-alanyl-D-glutamate</name>
        <dbReference type="ChEBI" id="CHEBI:83900"/>
    </ligand>
</feature>
<feature type="binding site" evidence="7">
    <location>
        <begin position="110"/>
        <end position="116"/>
    </location>
    <ligand>
        <name>ATP</name>
        <dbReference type="ChEBI" id="CHEBI:30616"/>
    </ligand>
</feature>
<dbReference type="InterPro" id="IPR036615">
    <property type="entry name" value="Mur_ligase_C_dom_sf"/>
</dbReference>
<keyword evidence="3 7" id="KW-0133">Cell shape</keyword>
<feature type="domain" description="Mur ligase C-terminal" evidence="10">
    <location>
        <begin position="336"/>
        <end position="459"/>
    </location>
</feature>
<dbReference type="SUPFAM" id="SSF53623">
    <property type="entry name" value="MurD-like peptide ligases, catalytic domain"/>
    <property type="match status" value="1"/>
</dbReference>
<evidence type="ECO:0000313" key="13">
    <source>
        <dbReference type="Proteomes" id="UP000237889"/>
    </source>
</evidence>
<evidence type="ECO:0000256" key="5">
    <source>
        <dbReference type="ARBA" id="ARBA00023306"/>
    </source>
</evidence>
<dbReference type="PANTHER" id="PTHR23135:SF4">
    <property type="entry name" value="UDP-N-ACETYLMURAMOYL-L-ALANYL-D-GLUTAMATE--2,6-DIAMINOPIMELATE LIGASE MURE HOMOLOG, CHLOROPLASTIC"/>
    <property type="match status" value="1"/>
</dbReference>
<feature type="binding site" evidence="7">
    <location>
        <position position="457"/>
    </location>
    <ligand>
        <name>meso-2,6-diaminopimelate</name>
        <dbReference type="ChEBI" id="CHEBI:57791"/>
    </ligand>
</feature>
<name>A0A2S0N6W9_9HYPH</name>
<evidence type="ECO:0000256" key="1">
    <source>
        <dbReference type="ARBA" id="ARBA00005898"/>
    </source>
</evidence>
<dbReference type="InterPro" id="IPR013221">
    <property type="entry name" value="Mur_ligase_cen"/>
</dbReference>
<feature type="binding site" evidence="7">
    <location>
        <begin position="409"/>
        <end position="412"/>
    </location>
    <ligand>
        <name>meso-2,6-diaminopimelate</name>
        <dbReference type="ChEBI" id="CHEBI:57791"/>
    </ligand>
</feature>
<comment type="pathway">
    <text evidence="7 8">Cell wall biogenesis; peptidoglycan biosynthesis.</text>
</comment>
<evidence type="ECO:0000256" key="4">
    <source>
        <dbReference type="ARBA" id="ARBA00022984"/>
    </source>
</evidence>
<feature type="short sequence motif" description="Meso-diaminopimelate recognition motif" evidence="7">
    <location>
        <begin position="409"/>
        <end position="412"/>
    </location>
</feature>
<dbReference type="Gene3D" id="3.90.190.20">
    <property type="entry name" value="Mur ligase, C-terminal domain"/>
    <property type="match status" value="1"/>
</dbReference>
<dbReference type="Proteomes" id="UP000237889">
    <property type="component" value="Chromosome"/>
</dbReference>
<dbReference type="Pfam" id="PF01225">
    <property type="entry name" value="Mur_ligase"/>
    <property type="match status" value="1"/>
</dbReference>
<dbReference type="GO" id="GO:0051301">
    <property type="term" value="P:cell division"/>
    <property type="evidence" value="ECO:0007669"/>
    <property type="project" value="UniProtKB-KW"/>
</dbReference>
<keyword evidence="7" id="KW-0963">Cytoplasm</keyword>
<keyword evidence="7" id="KW-0067">ATP-binding</keyword>
<reference evidence="12 13" key="1">
    <citation type="submission" date="2018-03" db="EMBL/GenBank/DDBJ databases">
        <title>Genome sequencing of Phreatobacter sp.</title>
        <authorList>
            <person name="Kim S.-J."/>
            <person name="Heo J."/>
            <person name="Kwon S.-W."/>
        </authorList>
    </citation>
    <scope>NUCLEOTIDE SEQUENCE [LARGE SCALE GENOMIC DNA]</scope>
    <source>
        <strain evidence="12 13">S-12</strain>
    </source>
</reference>
<accession>A0A2S0N6W9</accession>
<evidence type="ECO:0000259" key="11">
    <source>
        <dbReference type="Pfam" id="PF08245"/>
    </source>
</evidence>
<evidence type="ECO:0000259" key="10">
    <source>
        <dbReference type="Pfam" id="PF02875"/>
    </source>
</evidence>
<dbReference type="NCBIfam" id="TIGR01085">
    <property type="entry name" value="murE"/>
    <property type="match status" value="1"/>
</dbReference>
<organism evidence="12 13">
    <name type="scientific">Phreatobacter cathodiphilus</name>
    <dbReference type="NCBI Taxonomy" id="1868589"/>
    <lineage>
        <taxon>Bacteria</taxon>
        <taxon>Pseudomonadati</taxon>
        <taxon>Pseudomonadota</taxon>
        <taxon>Alphaproteobacteria</taxon>
        <taxon>Hyphomicrobiales</taxon>
        <taxon>Phreatobacteraceae</taxon>
        <taxon>Phreatobacter</taxon>
    </lineage>
</organism>
<dbReference type="Pfam" id="PF08245">
    <property type="entry name" value="Mur_ligase_M"/>
    <property type="match status" value="1"/>
</dbReference>
<feature type="domain" description="Mur ligase central" evidence="11">
    <location>
        <begin position="108"/>
        <end position="314"/>
    </location>
</feature>
<evidence type="ECO:0000256" key="8">
    <source>
        <dbReference type="RuleBase" id="RU004135"/>
    </source>
</evidence>
<comment type="similarity">
    <text evidence="1 7">Belongs to the MurCDEF family. MurE subfamily.</text>
</comment>
<keyword evidence="2 7" id="KW-0132">Cell division</keyword>
<dbReference type="InterPro" id="IPR036565">
    <property type="entry name" value="Mur-like_cat_sf"/>
</dbReference>
<evidence type="ECO:0000313" key="12">
    <source>
        <dbReference type="EMBL" id="AVO43683.1"/>
    </source>
</evidence>
<keyword evidence="5 7" id="KW-0131">Cell cycle</keyword>
<evidence type="ECO:0000256" key="2">
    <source>
        <dbReference type="ARBA" id="ARBA00022618"/>
    </source>
</evidence>
<evidence type="ECO:0000256" key="3">
    <source>
        <dbReference type="ARBA" id="ARBA00022960"/>
    </source>
</evidence>
<dbReference type="GO" id="GO:0005737">
    <property type="term" value="C:cytoplasm"/>
    <property type="evidence" value="ECO:0007669"/>
    <property type="project" value="UniProtKB-SubCell"/>
</dbReference>
<dbReference type="InterPro" id="IPR035911">
    <property type="entry name" value="MurE/MurF_N"/>
</dbReference>
<dbReference type="NCBIfam" id="NF001124">
    <property type="entry name" value="PRK00139.1-2"/>
    <property type="match status" value="1"/>
</dbReference>
<keyword evidence="7" id="KW-0460">Magnesium</keyword>
<dbReference type="Gene3D" id="3.40.1390.10">
    <property type="entry name" value="MurE/MurF, N-terminal domain"/>
    <property type="match status" value="1"/>
</dbReference>
<dbReference type="RefSeq" id="WP_106747013.1">
    <property type="nucleotide sequence ID" value="NZ_CP027668.1"/>
</dbReference>
<dbReference type="EC" id="6.3.2.13" evidence="7"/>
<comment type="catalytic activity">
    <reaction evidence="7">
        <text>UDP-N-acetyl-alpha-D-muramoyl-L-alanyl-D-glutamate + meso-2,6-diaminopimelate + ATP = UDP-N-acetyl-alpha-D-muramoyl-L-alanyl-gamma-D-glutamyl-meso-2,6-diaminopimelate + ADP + phosphate + H(+)</text>
        <dbReference type="Rhea" id="RHEA:23676"/>
        <dbReference type="ChEBI" id="CHEBI:15378"/>
        <dbReference type="ChEBI" id="CHEBI:30616"/>
        <dbReference type="ChEBI" id="CHEBI:43474"/>
        <dbReference type="ChEBI" id="CHEBI:57791"/>
        <dbReference type="ChEBI" id="CHEBI:83900"/>
        <dbReference type="ChEBI" id="CHEBI:83905"/>
        <dbReference type="ChEBI" id="CHEBI:456216"/>
        <dbReference type="EC" id="6.3.2.13"/>
    </reaction>
</comment>
<dbReference type="InterPro" id="IPR000713">
    <property type="entry name" value="Mur_ligase_N"/>
</dbReference>
<sequence>MPSQTLRSLLAEETPPGLSSLAVSGITADSRAVAAGTLFFALRGEKTDGMAYAQAAAAAGAAAVVTDRADAPAEVGGVPVVAVANARLSVALAASRFHARQPGTIAAVTGTSGKTSVAAFLRQIFAAEGHAAASIGTVGVVRPSGKVYGGLTTPDPVTLHETLDTLAGEGVTHVAFEASSHGLDQHRLDGVRIQAAGFTNLSRDHLDYHHTVEAYRAAKLRLFTELLPPGGTAVVMAGPEGDPFIAAARARGQRLIVIGRDPALAPDGIAILSEAIDGAAQRVEIEAFGARRAIRIPLLGRFQVDNALLAAGLAIGCGVAPERAFSALAGLEGAKGRLEFVGAKDGAPVVVDYAHKPGALETVLDAARPFATGRLVVVVGCGGDRDPGKRPMMGRIAVEKADRVIVTDDNPRSEDPAAIRAAIMAAAPGAEEIGDRAEAIRAAVRDLSPGDLLVIAGKGHETGQIVGQVTLPFSDHEVAAAAIREFSSPSAVKGPAA</sequence>
<dbReference type="HAMAP" id="MF_00208">
    <property type="entry name" value="MurE"/>
    <property type="match status" value="1"/>
</dbReference>
<keyword evidence="4 7" id="KW-0573">Peptidoglycan synthesis</keyword>
<dbReference type="Pfam" id="PF02875">
    <property type="entry name" value="Mur_ligase_C"/>
    <property type="match status" value="1"/>
</dbReference>
<dbReference type="SUPFAM" id="SSF63418">
    <property type="entry name" value="MurE/MurF N-terminal domain"/>
    <property type="match status" value="1"/>
</dbReference>
<evidence type="ECO:0000259" key="9">
    <source>
        <dbReference type="Pfam" id="PF01225"/>
    </source>
</evidence>
<keyword evidence="7 12" id="KW-0436">Ligase</keyword>
<evidence type="ECO:0000256" key="7">
    <source>
        <dbReference type="HAMAP-Rule" id="MF_00208"/>
    </source>
</evidence>
<feature type="binding site" evidence="7">
    <location>
        <position position="187"/>
    </location>
    <ligand>
        <name>UDP-N-acetyl-alpha-D-muramoyl-L-alanyl-D-glutamate</name>
        <dbReference type="ChEBI" id="CHEBI:83900"/>
    </ligand>
</feature>
<keyword evidence="7" id="KW-0547">Nucleotide-binding</keyword>
<protein>
    <recommendedName>
        <fullName evidence="7">UDP-N-acetylmuramoyl-L-alanyl-D-glutamate--2,6-diaminopimelate ligase</fullName>
        <ecNumber evidence="7">6.3.2.13</ecNumber>
    </recommendedName>
    <alternativeName>
        <fullName evidence="7">Meso-A2pm-adding enzyme</fullName>
    </alternativeName>
    <alternativeName>
        <fullName evidence="7">Meso-diaminopimelate-adding enzyme</fullName>
    </alternativeName>
    <alternativeName>
        <fullName evidence="7">UDP-MurNAc-L-Ala-D-Glu:meso-diaminopimelate ligase</fullName>
    </alternativeName>
    <alternativeName>
        <fullName evidence="7">UDP-MurNAc-tripeptide synthetase</fullName>
    </alternativeName>
    <alternativeName>
        <fullName evidence="7">UDP-N-acetylmuramyl-tripeptide synthetase</fullName>
    </alternativeName>
</protein>
<gene>
    <name evidence="7" type="primary">murE</name>
    <name evidence="12" type="ORF">C6569_00515</name>
</gene>
<comment type="cofactor">
    <cofactor evidence="7">
        <name>Mg(2+)</name>
        <dbReference type="ChEBI" id="CHEBI:18420"/>
    </cofactor>
</comment>
<dbReference type="GO" id="GO:0005524">
    <property type="term" value="F:ATP binding"/>
    <property type="evidence" value="ECO:0007669"/>
    <property type="project" value="UniProtKB-UniRule"/>
</dbReference>
<proteinExistence type="inferred from homology"/>